<accession>A0ABP0JQ52</accession>
<feature type="compositionally biased region" description="Basic and acidic residues" evidence="1">
    <location>
        <begin position="44"/>
        <end position="55"/>
    </location>
</feature>
<evidence type="ECO:0008006" key="4">
    <source>
        <dbReference type="Google" id="ProtNLM"/>
    </source>
</evidence>
<gene>
    <name evidence="2" type="ORF">CCMP2556_LOCUS12558</name>
</gene>
<dbReference type="Proteomes" id="UP001642484">
    <property type="component" value="Unassembled WGS sequence"/>
</dbReference>
<reference evidence="2 3" key="1">
    <citation type="submission" date="2024-02" db="EMBL/GenBank/DDBJ databases">
        <authorList>
            <person name="Chen Y."/>
            <person name="Shah S."/>
            <person name="Dougan E. K."/>
            <person name="Thang M."/>
            <person name="Chan C."/>
        </authorList>
    </citation>
    <scope>NUCLEOTIDE SEQUENCE [LARGE SCALE GENOMIC DNA]</scope>
</reference>
<sequence>MRRVFMCPRLECERLLGAAALSRPVAGTIGSPVARSPFVAVQDAKSEREASKDEVEPAQPPPPPEAHRELAALCVSSGYILRFDGFESLPSGFRCVFRVEFRQNGQAVSKVFRSKRVHGSIRAAQNDAAAEALSELQNDSQ</sequence>
<evidence type="ECO:0000313" key="2">
    <source>
        <dbReference type="EMBL" id="CAK9016585.1"/>
    </source>
</evidence>
<organism evidence="2 3">
    <name type="scientific">Durusdinium trenchii</name>
    <dbReference type="NCBI Taxonomy" id="1381693"/>
    <lineage>
        <taxon>Eukaryota</taxon>
        <taxon>Sar</taxon>
        <taxon>Alveolata</taxon>
        <taxon>Dinophyceae</taxon>
        <taxon>Suessiales</taxon>
        <taxon>Symbiodiniaceae</taxon>
        <taxon>Durusdinium</taxon>
    </lineage>
</organism>
<proteinExistence type="predicted"/>
<feature type="region of interest" description="Disordered" evidence="1">
    <location>
        <begin position="40"/>
        <end position="66"/>
    </location>
</feature>
<keyword evidence="3" id="KW-1185">Reference proteome</keyword>
<evidence type="ECO:0000256" key="1">
    <source>
        <dbReference type="SAM" id="MobiDB-lite"/>
    </source>
</evidence>
<evidence type="ECO:0000313" key="3">
    <source>
        <dbReference type="Proteomes" id="UP001642484"/>
    </source>
</evidence>
<name>A0ABP0JQ52_9DINO</name>
<comment type="caution">
    <text evidence="2">The sequence shown here is derived from an EMBL/GenBank/DDBJ whole genome shotgun (WGS) entry which is preliminary data.</text>
</comment>
<dbReference type="EMBL" id="CAXAMN010006113">
    <property type="protein sequence ID" value="CAK9016585.1"/>
    <property type="molecule type" value="Genomic_DNA"/>
</dbReference>
<protein>
    <recommendedName>
        <fullName evidence="4">DRBM domain-containing protein</fullName>
    </recommendedName>
</protein>
<feature type="non-terminal residue" evidence="2">
    <location>
        <position position="141"/>
    </location>
</feature>